<organism evidence="1 2">
    <name type="scientific">Hyaloscypha bicolor E</name>
    <dbReference type="NCBI Taxonomy" id="1095630"/>
    <lineage>
        <taxon>Eukaryota</taxon>
        <taxon>Fungi</taxon>
        <taxon>Dikarya</taxon>
        <taxon>Ascomycota</taxon>
        <taxon>Pezizomycotina</taxon>
        <taxon>Leotiomycetes</taxon>
        <taxon>Helotiales</taxon>
        <taxon>Hyaloscyphaceae</taxon>
        <taxon>Hyaloscypha</taxon>
        <taxon>Hyaloscypha bicolor</taxon>
    </lineage>
</organism>
<dbReference type="Proteomes" id="UP000235371">
    <property type="component" value="Unassembled WGS sequence"/>
</dbReference>
<protein>
    <submittedName>
        <fullName evidence="1">Uncharacterized protein</fullName>
    </submittedName>
</protein>
<evidence type="ECO:0000313" key="2">
    <source>
        <dbReference type="Proteomes" id="UP000235371"/>
    </source>
</evidence>
<sequence length="176" mass="19934">MESDKTRALRIVRMWNLYTPASLEAFLSNAVDGDQASRYLLQTYADDGSDAITRFAKECAFTTSFHRDVLKDQTLENQIRNRWTLSEGAVIAFSRGVIRLEQLAGTEVQMSFFLSRNPTNSAQYDILYSNHGGKAPVIYSLTDDSIENVIYLITQALELRVSTRNFLDYTLDTIGI</sequence>
<gene>
    <name evidence="1" type="ORF">K444DRAFT_627083</name>
</gene>
<keyword evidence="2" id="KW-1185">Reference proteome</keyword>
<evidence type="ECO:0000313" key="1">
    <source>
        <dbReference type="EMBL" id="PMD63361.1"/>
    </source>
</evidence>
<dbReference type="OrthoDB" id="3250044at2759"/>
<dbReference type="InParanoid" id="A0A2J6TK15"/>
<proteinExistence type="predicted"/>
<reference evidence="1 2" key="1">
    <citation type="submission" date="2016-04" db="EMBL/GenBank/DDBJ databases">
        <title>A degradative enzymes factory behind the ericoid mycorrhizal symbiosis.</title>
        <authorList>
            <consortium name="DOE Joint Genome Institute"/>
            <person name="Martino E."/>
            <person name="Morin E."/>
            <person name="Grelet G."/>
            <person name="Kuo A."/>
            <person name="Kohler A."/>
            <person name="Daghino S."/>
            <person name="Barry K."/>
            <person name="Choi C."/>
            <person name="Cichocki N."/>
            <person name="Clum A."/>
            <person name="Copeland A."/>
            <person name="Hainaut M."/>
            <person name="Haridas S."/>
            <person name="Labutti K."/>
            <person name="Lindquist E."/>
            <person name="Lipzen A."/>
            <person name="Khouja H.-R."/>
            <person name="Murat C."/>
            <person name="Ohm R."/>
            <person name="Olson A."/>
            <person name="Spatafora J."/>
            <person name="Veneault-Fourrey C."/>
            <person name="Henrissat B."/>
            <person name="Grigoriev I."/>
            <person name="Martin F."/>
            <person name="Perotto S."/>
        </authorList>
    </citation>
    <scope>NUCLEOTIDE SEQUENCE [LARGE SCALE GENOMIC DNA]</scope>
    <source>
        <strain evidence="1 2">E</strain>
    </source>
</reference>
<dbReference type="RefSeq" id="XP_024740265.1">
    <property type="nucleotide sequence ID" value="XM_024882757.1"/>
</dbReference>
<dbReference type="GeneID" id="36590834"/>
<dbReference type="AlphaFoldDB" id="A0A2J6TK15"/>
<dbReference type="EMBL" id="KZ613782">
    <property type="protein sequence ID" value="PMD63361.1"/>
    <property type="molecule type" value="Genomic_DNA"/>
</dbReference>
<name>A0A2J6TK15_9HELO</name>
<dbReference type="STRING" id="1095630.A0A2J6TK15"/>
<accession>A0A2J6TK15</accession>